<proteinExistence type="predicted"/>
<feature type="compositionally biased region" description="Pro residues" evidence="1">
    <location>
        <begin position="40"/>
        <end position="50"/>
    </location>
</feature>
<evidence type="ECO:0000313" key="3">
    <source>
        <dbReference type="EMBL" id="CAF9920131.1"/>
    </source>
</evidence>
<feature type="transmembrane region" description="Helical" evidence="2">
    <location>
        <begin position="114"/>
        <end position="136"/>
    </location>
</feature>
<dbReference type="Proteomes" id="UP000664169">
    <property type="component" value="Unassembled WGS sequence"/>
</dbReference>
<feature type="compositionally biased region" description="Low complexity" evidence="1">
    <location>
        <begin position="142"/>
        <end position="152"/>
    </location>
</feature>
<feature type="compositionally biased region" description="Basic and acidic residues" evidence="1">
    <location>
        <begin position="57"/>
        <end position="73"/>
    </location>
</feature>
<keyword evidence="2" id="KW-0812">Transmembrane</keyword>
<sequence>MARPPISPATSAFRNKRLSVIAEDGSTLPPSQGRNHRGKPPSPVQSPPYTPTLQASHRPESRQWTDKPPHHSADQSPPGYQHWNDATPLPRRLRFMGKVRGNKQIARRGGWKRLLILILILIILIIAVAVGLGVGLSQRHNSSSPGSSSSAGETGGTGDSNTTSVFPEGSYEFNVYSTLALTACTSITSTWSCYPYTLYQSGNRDNSVAQYNWVISPGDSQNPPQSFNISSNQDPFNVNFLNVPLTLQNQGTADEYYGFELRTIKKVIPDTSISPDGRQTICYYNNTLLRAELYTRKSGVNITSTPEQSTNSGSNLGSTSTTNINWQPWPWAINVTETAVGGDNVPNCYVEEPGPSNGPSVTQGLTVQSTSAACSCGYQNFDLPS</sequence>
<protein>
    <recommendedName>
        <fullName evidence="5">Tat pathway signal sequence</fullName>
    </recommendedName>
</protein>
<evidence type="ECO:0000313" key="4">
    <source>
        <dbReference type="Proteomes" id="UP000664169"/>
    </source>
</evidence>
<dbReference type="OrthoDB" id="5296155at2759"/>
<accession>A0A8H3F8K1</accession>
<organism evidence="3 4">
    <name type="scientific">Gomphillus americanus</name>
    <dbReference type="NCBI Taxonomy" id="1940652"/>
    <lineage>
        <taxon>Eukaryota</taxon>
        <taxon>Fungi</taxon>
        <taxon>Dikarya</taxon>
        <taxon>Ascomycota</taxon>
        <taxon>Pezizomycotina</taxon>
        <taxon>Lecanoromycetes</taxon>
        <taxon>OSLEUM clade</taxon>
        <taxon>Ostropomycetidae</taxon>
        <taxon>Ostropales</taxon>
        <taxon>Graphidaceae</taxon>
        <taxon>Gomphilloideae</taxon>
        <taxon>Gomphillus</taxon>
    </lineage>
</organism>
<reference evidence="3" key="1">
    <citation type="submission" date="2021-03" db="EMBL/GenBank/DDBJ databases">
        <authorList>
            <person name="Tagirdzhanova G."/>
        </authorList>
    </citation>
    <scope>NUCLEOTIDE SEQUENCE</scope>
</reference>
<name>A0A8H3F8K1_9LECA</name>
<feature type="region of interest" description="Disordered" evidence="1">
    <location>
        <begin position="138"/>
        <end position="163"/>
    </location>
</feature>
<evidence type="ECO:0000256" key="1">
    <source>
        <dbReference type="SAM" id="MobiDB-lite"/>
    </source>
</evidence>
<dbReference type="EMBL" id="CAJPDQ010000015">
    <property type="protein sequence ID" value="CAF9920131.1"/>
    <property type="molecule type" value="Genomic_DNA"/>
</dbReference>
<evidence type="ECO:0008006" key="5">
    <source>
        <dbReference type="Google" id="ProtNLM"/>
    </source>
</evidence>
<keyword evidence="2" id="KW-0472">Membrane</keyword>
<keyword evidence="2" id="KW-1133">Transmembrane helix</keyword>
<gene>
    <name evidence="3" type="ORF">GOMPHAMPRED_001985</name>
</gene>
<comment type="caution">
    <text evidence="3">The sequence shown here is derived from an EMBL/GenBank/DDBJ whole genome shotgun (WGS) entry which is preliminary data.</text>
</comment>
<dbReference type="AlphaFoldDB" id="A0A8H3F8K1"/>
<keyword evidence="4" id="KW-1185">Reference proteome</keyword>
<evidence type="ECO:0000256" key="2">
    <source>
        <dbReference type="SAM" id="Phobius"/>
    </source>
</evidence>
<feature type="region of interest" description="Disordered" evidence="1">
    <location>
        <begin position="1"/>
        <end position="86"/>
    </location>
</feature>